<keyword evidence="4" id="KW-0410">Iron transport</keyword>
<dbReference type="GO" id="GO:0006826">
    <property type="term" value="P:iron ion transport"/>
    <property type="evidence" value="ECO:0007669"/>
    <property type="project" value="UniProtKB-KW"/>
</dbReference>
<keyword evidence="7" id="KW-0408">Iron</keyword>
<dbReference type="PROSITE" id="PS50893">
    <property type="entry name" value="ABC_TRANSPORTER_2"/>
    <property type="match status" value="1"/>
</dbReference>
<dbReference type="PANTHER" id="PTHR42771:SF2">
    <property type="entry name" value="IRON(3+)-HYDROXAMATE IMPORT ATP-BINDING PROTEIN FHUC"/>
    <property type="match status" value="1"/>
</dbReference>
<dbReference type="SUPFAM" id="SSF52540">
    <property type="entry name" value="P-loop containing nucleoside triphosphate hydrolases"/>
    <property type="match status" value="2"/>
</dbReference>
<keyword evidence="8" id="KW-0406">Ion transport</keyword>
<evidence type="ECO:0000256" key="3">
    <source>
        <dbReference type="ARBA" id="ARBA00022475"/>
    </source>
</evidence>
<dbReference type="Pfam" id="PF00005">
    <property type="entry name" value="ABC_tran"/>
    <property type="match status" value="1"/>
</dbReference>
<dbReference type="GO" id="GO:0016887">
    <property type="term" value="F:ATP hydrolysis activity"/>
    <property type="evidence" value="ECO:0007669"/>
    <property type="project" value="InterPro"/>
</dbReference>
<sequence length="331" mass="34126">MTAPRTASDAAGPAADAVASDAIARDAAVVPAPAMRLRGVRLGYGETEVVHGVDLDVPRHATTVIIGANGCGKSTLLRGLTRQLPLRGGSIEVQGQDVGALSAKAYARTVALLPQSPLVPDGMTVEQLVDRGRHPHRSWLGTRTREDDAVIASALTRMDLVDLADRQVSQLSGGQRQRVWLALVLAQQTPVILLDEPTSYLDMSHQVELLELVKGLPDPTAPGEGSAGGEAAAASDSASASDGAAHPTGPHRATTVAVLHELNMAARVADHVVAMAAGRIVATGTPAEVLVPDVLAEVFDLAADVITDPLLGHPVVLPRTAAEAARGRGAA</sequence>
<evidence type="ECO:0000256" key="2">
    <source>
        <dbReference type="ARBA" id="ARBA00022448"/>
    </source>
</evidence>
<feature type="compositionally biased region" description="Low complexity" evidence="10">
    <location>
        <begin position="229"/>
        <end position="245"/>
    </location>
</feature>
<proteinExistence type="predicted"/>
<reference evidence="12 13" key="1">
    <citation type="submission" date="2017-02" db="EMBL/GenBank/DDBJ databases">
        <authorList>
            <person name="Peterson S.W."/>
        </authorList>
    </citation>
    <scope>NUCLEOTIDE SEQUENCE [LARGE SCALE GENOMIC DNA]</scope>
    <source>
        <strain evidence="12 13">CIP104813</strain>
    </source>
</reference>
<dbReference type="InterPro" id="IPR051535">
    <property type="entry name" value="Siderophore_ABC-ATPase"/>
</dbReference>
<protein>
    <submittedName>
        <fullName evidence="12">ABC-type Fe3+-siderophore transport system, ATPase component</fullName>
    </submittedName>
</protein>
<keyword evidence="3" id="KW-1003">Cell membrane</keyword>
<keyword evidence="9" id="KW-0472">Membrane</keyword>
<feature type="region of interest" description="Disordered" evidence="10">
    <location>
        <begin position="215"/>
        <end position="250"/>
    </location>
</feature>
<dbReference type="InterPro" id="IPR003593">
    <property type="entry name" value="AAA+_ATPase"/>
</dbReference>
<dbReference type="PANTHER" id="PTHR42771">
    <property type="entry name" value="IRON(3+)-HYDROXAMATE IMPORT ATP-BINDING PROTEIN FHUC"/>
    <property type="match status" value="1"/>
</dbReference>
<dbReference type="InterPro" id="IPR027417">
    <property type="entry name" value="P-loop_NTPase"/>
</dbReference>
<accession>A0A1X6WSR9</accession>
<dbReference type="RefSeq" id="WP_234991795.1">
    <property type="nucleotide sequence ID" value="NZ_FWFG01000004.1"/>
</dbReference>
<evidence type="ECO:0000256" key="5">
    <source>
        <dbReference type="ARBA" id="ARBA00022741"/>
    </source>
</evidence>
<keyword evidence="6" id="KW-0067">ATP-binding</keyword>
<keyword evidence="13" id="KW-1185">Reference proteome</keyword>
<keyword evidence="2" id="KW-0813">Transport</keyword>
<dbReference type="Gene3D" id="3.40.50.300">
    <property type="entry name" value="P-loop containing nucleotide triphosphate hydrolases"/>
    <property type="match status" value="1"/>
</dbReference>
<evidence type="ECO:0000256" key="10">
    <source>
        <dbReference type="SAM" id="MobiDB-lite"/>
    </source>
</evidence>
<evidence type="ECO:0000256" key="7">
    <source>
        <dbReference type="ARBA" id="ARBA00023004"/>
    </source>
</evidence>
<evidence type="ECO:0000256" key="6">
    <source>
        <dbReference type="ARBA" id="ARBA00022840"/>
    </source>
</evidence>
<name>A0A1X6WSR9_9MICO</name>
<gene>
    <name evidence="12" type="ORF">FM110_00305</name>
</gene>
<organism evidence="12 13">
    <name type="scientific">Brachybacterium nesterenkovii</name>
    <dbReference type="NCBI Taxonomy" id="47847"/>
    <lineage>
        <taxon>Bacteria</taxon>
        <taxon>Bacillati</taxon>
        <taxon>Actinomycetota</taxon>
        <taxon>Actinomycetes</taxon>
        <taxon>Micrococcales</taxon>
        <taxon>Dermabacteraceae</taxon>
        <taxon>Brachybacterium</taxon>
    </lineage>
</organism>
<dbReference type="EMBL" id="FWFG01000004">
    <property type="protein sequence ID" value="SLM87773.1"/>
    <property type="molecule type" value="Genomic_DNA"/>
</dbReference>
<comment type="subcellular location">
    <subcellularLocation>
        <location evidence="1">Cell membrane</location>
        <topology evidence="1">Peripheral membrane protein</topology>
    </subcellularLocation>
</comment>
<dbReference type="Proteomes" id="UP000195981">
    <property type="component" value="Unassembled WGS sequence"/>
</dbReference>
<feature type="domain" description="ABC transporter" evidence="11">
    <location>
        <begin position="35"/>
        <end position="302"/>
    </location>
</feature>
<dbReference type="InterPro" id="IPR003439">
    <property type="entry name" value="ABC_transporter-like_ATP-bd"/>
</dbReference>
<dbReference type="CDD" id="cd03214">
    <property type="entry name" value="ABC_Iron-Siderophores_B12_Hemin"/>
    <property type="match status" value="1"/>
</dbReference>
<dbReference type="InterPro" id="IPR017871">
    <property type="entry name" value="ABC_transporter-like_CS"/>
</dbReference>
<dbReference type="PROSITE" id="PS00211">
    <property type="entry name" value="ABC_TRANSPORTER_1"/>
    <property type="match status" value="1"/>
</dbReference>
<evidence type="ECO:0000256" key="9">
    <source>
        <dbReference type="ARBA" id="ARBA00023136"/>
    </source>
</evidence>
<dbReference type="GO" id="GO:0005886">
    <property type="term" value="C:plasma membrane"/>
    <property type="evidence" value="ECO:0007669"/>
    <property type="project" value="UniProtKB-SubCell"/>
</dbReference>
<evidence type="ECO:0000256" key="8">
    <source>
        <dbReference type="ARBA" id="ARBA00023065"/>
    </source>
</evidence>
<evidence type="ECO:0000313" key="13">
    <source>
        <dbReference type="Proteomes" id="UP000195981"/>
    </source>
</evidence>
<evidence type="ECO:0000259" key="11">
    <source>
        <dbReference type="PROSITE" id="PS50893"/>
    </source>
</evidence>
<evidence type="ECO:0000256" key="4">
    <source>
        <dbReference type="ARBA" id="ARBA00022496"/>
    </source>
</evidence>
<dbReference type="AlphaFoldDB" id="A0A1X6WSR9"/>
<dbReference type="GO" id="GO:0005524">
    <property type="term" value="F:ATP binding"/>
    <property type="evidence" value="ECO:0007669"/>
    <property type="project" value="UniProtKB-KW"/>
</dbReference>
<evidence type="ECO:0000256" key="1">
    <source>
        <dbReference type="ARBA" id="ARBA00004202"/>
    </source>
</evidence>
<keyword evidence="5" id="KW-0547">Nucleotide-binding</keyword>
<dbReference type="SMART" id="SM00382">
    <property type="entry name" value="AAA"/>
    <property type="match status" value="1"/>
</dbReference>
<evidence type="ECO:0000313" key="12">
    <source>
        <dbReference type="EMBL" id="SLM87773.1"/>
    </source>
</evidence>